<keyword evidence="2 5" id="KW-0436">Ligase</keyword>
<dbReference type="EMBL" id="BOMB01000034">
    <property type="protein sequence ID" value="GID14940.1"/>
    <property type="molecule type" value="Genomic_DNA"/>
</dbReference>
<protein>
    <submittedName>
        <fullName evidence="5">ATP-dependent DNA ligase</fullName>
    </submittedName>
</protein>
<proteinExistence type="inferred from homology"/>
<dbReference type="InterPro" id="IPR050191">
    <property type="entry name" value="ATP-dep_DNA_ligase"/>
</dbReference>
<dbReference type="Pfam" id="PF01068">
    <property type="entry name" value="DNA_ligase_A_M"/>
    <property type="match status" value="1"/>
</dbReference>
<dbReference type="GO" id="GO:0005524">
    <property type="term" value="F:ATP binding"/>
    <property type="evidence" value="ECO:0007669"/>
    <property type="project" value="InterPro"/>
</dbReference>
<dbReference type="InterPro" id="IPR012340">
    <property type="entry name" value="NA-bd_OB-fold"/>
</dbReference>
<dbReference type="SUPFAM" id="SSF56091">
    <property type="entry name" value="DNA ligase/mRNA capping enzyme, catalytic domain"/>
    <property type="match status" value="1"/>
</dbReference>
<evidence type="ECO:0000313" key="6">
    <source>
        <dbReference type="Proteomes" id="UP000612808"/>
    </source>
</evidence>
<evidence type="ECO:0000256" key="2">
    <source>
        <dbReference type="ARBA" id="ARBA00022598"/>
    </source>
</evidence>
<dbReference type="Proteomes" id="UP000612808">
    <property type="component" value="Unassembled WGS sequence"/>
</dbReference>
<comment type="catalytic activity">
    <reaction evidence="3">
        <text>ATP + (deoxyribonucleotide)n-3'-hydroxyl + 5'-phospho-(deoxyribonucleotide)m = (deoxyribonucleotide)n+m + AMP + diphosphate.</text>
        <dbReference type="EC" id="6.5.1.1"/>
    </reaction>
</comment>
<dbReference type="GO" id="GO:0006281">
    <property type="term" value="P:DNA repair"/>
    <property type="evidence" value="ECO:0007669"/>
    <property type="project" value="InterPro"/>
</dbReference>
<feature type="domain" description="ATP-dependent DNA ligase family profile" evidence="4">
    <location>
        <begin position="117"/>
        <end position="201"/>
    </location>
</feature>
<dbReference type="PANTHER" id="PTHR45674:SF4">
    <property type="entry name" value="DNA LIGASE 1"/>
    <property type="match status" value="1"/>
</dbReference>
<comment type="similarity">
    <text evidence="1">Belongs to the ATP-dependent DNA ligase family.</text>
</comment>
<dbReference type="Gene3D" id="3.30.470.30">
    <property type="entry name" value="DNA ligase/mRNA capping enzyme"/>
    <property type="match status" value="1"/>
</dbReference>
<dbReference type="AlphaFoldDB" id="A0A8J3J560"/>
<organism evidence="5 6">
    <name type="scientific">Actinocatenispora rupis</name>
    <dbReference type="NCBI Taxonomy" id="519421"/>
    <lineage>
        <taxon>Bacteria</taxon>
        <taxon>Bacillati</taxon>
        <taxon>Actinomycetota</taxon>
        <taxon>Actinomycetes</taxon>
        <taxon>Micromonosporales</taxon>
        <taxon>Micromonosporaceae</taxon>
        <taxon>Actinocatenispora</taxon>
    </lineage>
</organism>
<reference evidence="5" key="1">
    <citation type="submission" date="2021-01" db="EMBL/GenBank/DDBJ databases">
        <title>Whole genome shotgun sequence of Actinocatenispora rupis NBRC 107355.</title>
        <authorList>
            <person name="Komaki H."/>
            <person name="Tamura T."/>
        </authorList>
    </citation>
    <scope>NUCLEOTIDE SEQUENCE</scope>
    <source>
        <strain evidence="5">NBRC 107355</strain>
    </source>
</reference>
<evidence type="ECO:0000313" key="5">
    <source>
        <dbReference type="EMBL" id="GID14940.1"/>
    </source>
</evidence>
<evidence type="ECO:0000256" key="3">
    <source>
        <dbReference type="ARBA" id="ARBA00034003"/>
    </source>
</evidence>
<dbReference type="Gene3D" id="2.40.50.140">
    <property type="entry name" value="Nucleic acid-binding proteins"/>
    <property type="match status" value="1"/>
</dbReference>
<dbReference type="PROSITE" id="PS50160">
    <property type="entry name" value="DNA_LIGASE_A3"/>
    <property type="match status" value="1"/>
</dbReference>
<accession>A0A8J3J560</accession>
<keyword evidence="6" id="KW-1185">Reference proteome</keyword>
<name>A0A8J3J560_9ACTN</name>
<gene>
    <name evidence="5" type="primary">ligC_2</name>
    <name evidence="5" type="ORF">Aru02nite_58290</name>
</gene>
<sequence length="338" mass="37309">MAVPVEVAVAVPVNELPAPTSCAGRCVYEPKWDGWRTRAIVDEGRLTVRSRAGRRLERYLPDLARVVQPALPDGTCLDGEVVAWSAERERTDFGALQRRLVAGHSLNSIAVEFPAVLVAFDLLTLAGDDLRPLPLRERRRRLVDLLDGAPDRLVLCPQTTSITEAQTWVDAMGPLGIEGLVIKPAGSPYRAGRRSGWRKWRAVTTSEAIVGGLTGSRARPDTLLLGRLDLDGRLRLAGQTTHLPAAVAAEIAPLLHPPSVGRQHIQHPWPQPLPAGWLGRWGGQADPLPYRQTDPTLVVEVSADRAYEHGRWRHNPRALRARLDLSPFDVPPFRWDEP</sequence>
<dbReference type="GO" id="GO:0006310">
    <property type="term" value="P:DNA recombination"/>
    <property type="evidence" value="ECO:0007669"/>
    <property type="project" value="InterPro"/>
</dbReference>
<comment type="caution">
    <text evidence="5">The sequence shown here is derived from an EMBL/GenBank/DDBJ whole genome shotgun (WGS) entry which is preliminary data.</text>
</comment>
<evidence type="ECO:0000259" key="4">
    <source>
        <dbReference type="PROSITE" id="PS50160"/>
    </source>
</evidence>
<evidence type="ECO:0000256" key="1">
    <source>
        <dbReference type="ARBA" id="ARBA00007572"/>
    </source>
</evidence>
<dbReference type="InterPro" id="IPR012310">
    <property type="entry name" value="DNA_ligase_ATP-dep_cent"/>
</dbReference>
<dbReference type="PANTHER" id="PTHR45674">
    <property type="entry name" value="DNA LIGASE 1/3 FAMILY MEMBER"/>
    <property type="match status" value="1"/>
</dbReference>
<dbReference type="GO" id="GO:0003910">
    <property type="term" value="F:DNA ligase (ATP) activity"/>
    <property type="evidence" value="ECO:0007669"/>
    <property type="project" value="UniProtKB-EC"/>
</dbReference>